<sequence length="106" mass="12647">MALLERIIRPRSYNKVYDVTLFQTPRFRVYKGYEEVYRTSVEGNGHDDALYQIFRMFNVPDLMPGDYNARYVATGDIVFIDEGRGGHYYYRLEPDGWKEVNRIHIK</sequence>
<reference evidence="2" key="1">
    <citation type="journal article" date="2019" name="Int. J. Syst. Evol. Microbiol.">
        <title>The Global Catalogue of Microorganisms (GCM) 10K type strain sequencing project: providing services to taxonomists for standard genome sequencing and annotation.</title>
        <authorList>
            <consortium name="The Broad Institute Genomics Platform"/>
            <consortium name="The Broad Institute Genome Sequencing Center for Infectious Disease"/>
            <person name="Wu L."/>
            <person name="Ma J."/>
        </authorList>
    </citation>
    <scope>NUCLEOTIDE SEQUENCE [LARGE SCALE GENOMIC DNA]</scope>
    <source>
        <strain evidence="2">KCTC 3913</strain>
    </source>
</reference>
<comment type="caution">
    <text evidence="1">The sequence shown here is derived from an EMBL/GenBank/DDBJ whole genome shotgun (WGS) entry which is preliminary data.</text>
</comment>
<accession>A0ABW5RPE3</accession>
<dbReference type="EMBL" id="JBHUMF010000015">
    <property type="protein sequence ID" value="MFD2680555.1"/>
    <property type="molecule type" value="Genomic_DNA"/>
</dbReference>
<proteinExistence type="predicted"/>
<keyword evidence="2" id="KW-1185">Reference proteome</keyword>
<protein>
    <submittedName>
        <fullName evidence="1">YodL domain-containing protein</fullName>
    </submittedName>
</protein>
<organism evidence="1 2">
    <name type="scientific">Bacillus seohaeanensis</name>
    <dbReference type="NCBI Taxonomy" id="284580"/>
    <lineage>
        <taxon>Bacteria</taxon>
        <taxon>Bacillati</taxon>
        <taxon>Bacillota</taxon>
        <taxon>Bacilli</taxon>
        <taxon>Bacillales</taxon>
        <taxon>Bacillaceae</taxon>
        <taxon>Bacillus</taxon>
    </lineage>
</organism>
<name>A0ABW5RPE3_9BACI</name>
<gene>
    <name evidence="1" type="ORF">ACFSUL_07270</name>
</gene>
<dbReference type="Proteomes" id="UP001597506">
    <property type="component" value="Unassembled WGS sequence"/>
</dbReference>
<dbReference type="RefSeq" id="WP_071411615.1">
    <property type="nucleotide sequence ID" value="NZ_JBHUMF010000015.1"/>
</dbReference>
<evidence type="ECO:0000313" key="2">
    <source>
        <dbReference type="Proteomes" id="UP001597506"/>
    </source>
</evidence>
<evidence type="ECO:0000313" key="1">
    <source>
        <dbReference type="EMBL" id="MFD2680555.1"/>
    </source>
</evidence>